<evidence type="ECO:0000313" key="2">
    <source>
        <dbReference type="Proteomes" id="UP000626092"/>
    </source>
</evidence>
<dbReference type="PANTHER" id="PTHR31373">
    <property type="entry name" value="OS06G0652100 PROTEIN"/>
    <property type="match status" value="1"/>
</dbReference>
<reference evidence="1" key="1">
    <citation type="submission" date="2019-11" db="EMBL/GenBank/DDBJ databases">
        <authorList>
            <person name="Liu Y."/>
            <person name="Hou J."/>
            <person name="Li T.-Q."/>
            <person name="Guan C.-H."/>
            <person name="Wu X."/>
            <person name="Wu H.-Z."/>
            <person name="Ling F."/>
            <person name="Zhang R."/>
            <person name="Shi X.-G."/>
            <person name="Ren J.-P."/>
            <person name="Chen E.-F."/>
            <person name="Sun J.-M."/>
        </authorList>
    </citation>
    <scope>NUCLEOTIDE SEQUENCE</scope>
    <source>
        <strain evidence="1">Adult_tree_wgs_1</strain>
        <tissue evidence="1">Leaves</tissue>
    </source>
</reference>
<keyword evidence="2" id="KW-1185">Reference proteome</keyword>
<dbReference type="InterPro" id="IPR011205">
    <property type="entry name" value="UCP015417_vWA"/>
</dbReference>
<sequence length="191" mass="21470">METIEGWKTEIIAKKEVRSVVQTTRIQMETVAETNRGKYRTYNFKVQACSSASLRSPSKGPINIELLHPQSIARIILDFVPSIHHLYIQQRHASLARTLKPPKERRDCGRALLPHEIIESLNETDGGEVANVQWKRMVDDLSKKRKMKNCLAICYVSGSMSGVPMEVSVATGVLVSKLSGAVEREAYYIQS</sequence>
<accession>A0A834G598</accession>
<evidence type="ECO:0000313" key="1">
    <source>
        <dbReference type="EMBL" id="KAF7124973.1"/>
    </source>
</evidence>
<organism evidence="1 2">
    <name type="scientific">Rhododendron simsii</name>
    <name type="common">Sims's rhododendron</name>
    <dbReference type="NCBI Taxonomy" id="118357"/>
    <lineage>
        <taxon>Eukaryota</taxon>
        <taxon>Viridiplantae</taxon>
        <taxon>Streptophyta</taxon>
        <taxon>Embryophyta</taxon>
        <taxon>Tracheophyta</taxon>
        <taxon>Spermatophyta</taxon>
        <taxon>Magnoliopsida</taxon>
        <taxon>eudicotyledons</taxon>
        <taxon>Gunneridae</taxon>
        <taxon>Pentapetalae</taxon>
        <taxon>asterids</taxon>
        <taxon>Ericales</taxon>
        <taxon>Ericaceae</taxon>
        <taxon>Ericoideae</taxon>
        <taxon>Rhodoreae</taxon>
        <taxon>Rhododendron</taxon>
    </lineage>
</organism>
<dbReference type="PANTHER" id="PTHR31373:SF17">
    <property type="entry name" value="OS06G0652100 PROTEIN"/>
    <property type="match status" value="1"/>
</dbReference>
<protein>
    <submittedName>
        <fullName evidence="1">Uncharacterized protein</fullName>
    </submittedName>
</protein>
<comment type="caution">
    <text evidence="1">The sequence shown here is derived from an EMBL/GenBank/DDBJ whole genome shotgun (WGS) entry which is preliminary data.</text>
</comment>
<dbReference type="EMBL" id="WJXA01000012">
    <property type="protein sequence ID" value="KAF7124973.1"/>
    <property type="molecule type" value="Genomic_DNA"/>
</dbReference>
<dbReference type="AlphaFoldDB" id="A0A834G598"/>
<proteinExistence type="predicted"/>
<dbReference type="OrthoDB" id="1149618at2759"/>
<gene>
    <name evidence="1" type="ORF">RHSIM_Rhsim12G0019800</name>
</gene>
<dbReference type="Proteomes" id="UP000626092">
    <property type="component" value="Unassembled WGS sequence"/>
</dbReference>
<name>A0A834G598_RHOSS</name>